<dbReference type="Pfam" id="PF02498">
    <property type="entry name" value="Bro-N"/>
    <property type="match status" value="1"/>
</dbReference>
<name>A0A8S5PH25_9CAUD</name>
<evidence type="ECO:0000313" key="3">
    <source>
        <dbReference type="EMBL" id="DAE05681.1"/>
    </source>
</evidence>
<organism evidence="3">
    <name type="scientific">Siphoviridae sp. ctM5A27</name>
    <dbReference type="NCBI Taxonomy" id="2825459"/>
    <lineage>
        <taxon>Viruses</taxon>
        <taxon>Duplodnaviria</taxon>
        <taxon>Heunggongvirae</taxon>
        <taxon>Uroviricota</taxon>
        <taxon>Caudoviricetes</taxon>
    </lineage>
</organism>
<feature type="domain" description="Bro-N" evidence="2">
    <location>
        <begin position="1"/>
        <end position="104"/>
    </location>
</feature>
<dbReference type="InterPro" id="IPR005039">
    <property type="entry name" value="Ant_C"/>
</dbReference>
<protein>
    <submittedName>
        <fullName evidence="3">Antirepressor protein</fullName>
    </submittedName>
</protein>
<keyword evidence="1" id="KW-0175">Coiled coil</keyword>
<dbReference type="InterPro" id="IPR003497">
    <property type="entry name" value="BRO_N_domain"/>
</dbReference>
<reference evidence="3" key="1">
    <citation type="journal article" date="2021" name="Proc. Natl. Acad. Sci. U.S.A.">
        <title>A Catalog of Tens of Thousands of Viruses from Human Metagenomes Reveals Hidden Associations with Chronic Diseases.</title>
        <authorList>
            <person name="Tisza M.J."/>
            <person name="Buck C.B."/>
        </authorList>
    </citation>
    <scope>NUCLEOTIDE SEQUENCE</scope>
    <source>
        <strain evidence="3">CtM5A27</strain>
    </source>
</reference>
<feature type="coiled-coil region" evidence="1">
    <location>
        <begin position="123"/>
        <end position="150"/>
    </location>
</feature>
<dbReference type="GO" id="GO:0003677">
    <property type="term" value="F:DNA binding"/>
    <property type="evidence" value="ECO:0007669"/>
    <property type="project" value="InterPro"/>
</dbReference>
<dbReference type="PROSITE" id="PS51750">
    <property type="entry name" value="BRO_N"/>
    <property type="match status" value="1"/>
</dbReference>
<accession>A0A8S5PH25</accession>
<proteinExistence type="predicted"/>
<evidence type="ECO:0000256" key="1">
    <source>
        <dbReference type="SAM" id="Coils"/>
    </source>
</evidence>
<dbReference type="Pfam" id="PF03374">
    <property type="entry name" value="ANT"/>
    <property type="match status" value="1"/>
</dbReference>
<dbReference type="EMBL" id="BK015415">
    <property type="protein sequence ID" value="DAE05681.1"/>
    <property type="molecule type" value="Genomic_DNA"/>
</dbReference>
<dbReference type="SMART" id="SM01040">
    <property type="entry name" value="Bro-N"/>
    <property type="match status" value="1"/>
</dbReference>
<sequence length="287" mass="32566">MNEIKIINKSTFLDKEIDVWGSVEQPLFRAKDVASWLLIKNVSDLVKRVDNDEVHRFNLGSLQGETWFLTEDGLYEVLMQSRKPIAKQFKKGVKAILHEIRTKGGYIASSVNDTPEAIMARALKIADETLKRNEQRVRELEAQTEQQAQTIGIQQKELTVAAPKVKYYDDTLASTDCLTTTQVADDLGISARALNQQLSNAGIQYFQSGSWHLKGKYREWQLASTRTYNYIKGDGSTGTKVNLVWNQRGKRFILALYNNDFNVKDAIVEINGEKRAALESKNNQSNF</sequence>
<evidence type="ECO:0000259" key="2">
    <source>
        <dbReference type="PROSITE" id="PS51750"/>
    </source>
</evidence>